<name>A0AAX4FU09_9EURY</name>
<gene>
    <name evidence="1" type="ORF">R6Y96_08295</name>
</gene>
<proteinExistence type="predicted"/>
<dbReference type="KEGG" id="mrc:R6Y96_08295"/>
<dbReference type="GeneID" id="85733150"/>
<dbReference type="AlphaFoldDB" id="A0AAX4FU09"/>
<accession>A0AAX4FU09</accession>
<reference evidence="1 2" key="1">
    <citation type="submission" date="2023-10" db="EMBL/GenBank/DDBJ databases">
        <title>The complete genome sequence of Methanoculleus receptaculi DSM 18860.</title>
        <authorList>
            <person name="Lai S.-J."/>
            <person name="You Y.-T."/>
            <person name="Chen S.-C."/>
        </authorList>
    </citation>
    <scope>NUCLEOTIDE SEQUENCE [LARGE SCALE GENOMIC DNA]</scope>
    <source>
        <strain evidence="1 2">DSM 18860</strain>
    </source>
</reference>
<dbReference type="Proteomes" id="UP001305652">
    <property type="component" value="Chromosome"/>
</dbReference>
<sequence>MERSNSGADRCSAGAPGPRTDRKALLEEIAAFVRKYGDILARYHRYTMDELKQIEQECWTLHDKACSMGACGSTGELSELEYLIARAKEMRARMDESRG</sequence>
<dbReference type="RefSeq" id="WP_318620828.1">
    <property type="nucleotide sequence ID" value="NZ_CP137642.1"/>
</dbReference>
<organism evidence="1 2">
    <name type="scientific">Methanoculleus receptaculi</name>
    <dbReference type="NCBI Taxonomy" id="394967"/>
    <lineage>
        <taxon>Archaea</taxon>
        <taxon>Methanobacteriati</taxon>
        <taxon>Methanobacteriota</taxon>
        <taxon>Stenosarchaea group</taxon>
        <taxon>Methanomicrobia</taxon>
        <taxon>Methanomicrobiales</taxon>
        <taxon>Methanomicrobiaceae</taxon>
        <taxon>Methanoculleus</taxon>
    </lineage>
</organism>
<protein>
    <submittedName>
        <fullName evidence="1">Uncharacterized protein</fullName>
    </submittedName>
</protein>
<evidence type="ECO:0000313" key="2">
    <source>
        <dbReference type="Proteomes" id="UP001305652"/>
    </source>
</evidence>
<dbReference type="EMBL" id="CP137642">
    <property type="protein sequence ID" value="WOX57295.1"/>
    <property type="molecule type" value="Genomic_DNA"/>
</dbReference>
<evidence type="ECO:0000313" key="1">
    <source>
        <dbReference type="EMBL" id="WOX57295.1"/>
    </source>
</evidence>
<keyword evidence="2" id="KW-1185">Reference proteome</keyword>